<reference evidence="7" key="1">
    <citation type="journal article" date="2020" name="BMC Genomics">
        <title>Correction to: Identification and distribution of gene clusters required for synthesis of sphingolipid metabolism inhibitors in diverse species of the filamentous fungus Fusarium.</title>
        <authorList>
            <person name="Kim H.S."/>
            <person name="Lohmar J.M."/>
            <person name="Busman M."/>
            <person name="Brown D.W."/>
            <person name="Naumann T.A."/>
            <person name="Divon H.H."/>
            <person name="Lysoe E."/>
            <person name="Uhlig S."/>
            <person name="Proctor R.H."/>
        </authorList>
    </citation>
    <scope>NUCLEOTIDE SEQUENCE</scope>
    <source>
        <strain evidence="7">NRRL 20472</strain>
    </source>
</reference>
<dbReference type="OrthoDB" id="5095988at2759"/>
<evidence type="ECO:0000256" key="3">
    <source>
        <dbReference type="ARBA" id="ARBA00022833"/>
    </source>
</evidence>
<dbReference type="SMART" id="SM00355">
    <property type="entry name" value="ZnF_C2H2"/>
    <property type="match status" value="2"/>
</dbReference>
<dbReference type="PANTHER" id="PTHR23235">
    <property type="entry name" value="KRUEPPEL-LIKE TRANSCRIPTION FACTOR"/>
    <property type="match status" value="1"/>
</dbReference>
<evidence type="ECO:0000256" key="5">
    <source>
        <dbReference type="SAM" id="MobiDB-lite"/>
    </source>
</evidence>
<dbReference type="GO" id="GO:0008270">
    <property type="term" value="F:zinc ion binding"/>
    <property type="evidence" value="ECO:0007669"/>
    <property type="project" value="UniProtKB-KW"/>
</dbReference>
<keyword evidence="2 4" id="KW-0863">Zinc-finger</keyword>
<sequence>MQLEMNMGSNISLYNQRMPYPSSATSRSVASLVYNQGSSPPESNSISFVSRTDIPYYHDLATATSVADEFARIAFEPELPNMLCSDYFLDTPIKQEPLVFDQGHSTDSVMNNRGSVGTLTLANYFCMPRCSFKEVYEDSSSMTRSAQSASDSETTKNVVPLPFDHDSPNFPSYQRKAKELQPAGIRPSKKRPIKPDPSQVDVVRRAMCKCDYPGCHKAFRRNEHLKRHKQTFHGEGPNRFSCEFCGKDQFNRQDNLNNHRKLHARPNSRNRGVEFVPAAVPVIEQEEGSRKRRAPAKRSRSNE</sequence>
<evidence type="ECO:0000259" key="6">
    <source>
        <dbReference type="PROSITE" id="PS50157"/>
    </source>
</evidence>
<dbReference type="GO" id="GO:0000981">
    <property type="term" value="F:DNA-binding transcription factor activity, RNA polymerase II-specific"/>
    <property type="evidence" value="ECO:0007669"/>
    <property type="project" value="TreeGrafter"/>
</dbReference>
<dbReference type="PANTHER" id="PTHR23235:SF120">
    <property type="entry name" value="KRUPPEL-LIKE FACTOR 15"/>
    <property type="match status" value="1"/>
</dbReference>
<dbReference type="InterPro" id="IPR013087">
    <property type="entry name" value="Znf_C2H2_type"/>
</dbReference>
<proteinExistence type="predicted"/>
<keyword evidence="1" id="KW-0479">Metal-binding</keyword>
<evidence type="ECO:0000256" key="1">
    <source>
        <dbReference type="ARBA" id="ARBA00022723"/>
    </source>
</evidence>
<evidence type="ECO:0000256" key="4">
    <source>
        <dbReference type="PROSITE-ProRule" id="PRU00042"/>
    </source>
</evidence>
<comment type="caution">
    <text evidence="7">The sequence shown here is derived from an EMBL/GenBank/DDBJ whole genome shotgun (WGS) entry which is preliminary data.</text>
</comment>
<feature type="domain" description="C2H2-type" evidence="6">
    <location>
        <begin position="208"/>
        <end position="237"/>
    </location>
</feature>
<gene>
    <name evidence="7" type="ORF">FSARC_6394</name>
</gene>
<dbReference type="PROSITE" id="PS00028">
    <property type="entry name" value="ZINC_FINGER_C2H2_1"/>
    <property type="match status" value="1"/>
</dbReference>
<organism evidence="7 8">
    <name type="scientific">Fusarium sarcochroum</name>
    <dbReference type="NCBI Taxonomy" id="1208366"/>
    <lineage>
        <taxon>Eukaryota</taxon>
        <taxon>Fungi</taxon>
        <taxon>Dikarya</taxon>
        <taxon>Ascomycota</taxon>
        <taxon>Pezizomycotina</taxon>
        <taxon>Sordariomycetes</taxon>
        <taxon>Hypocreomycetidae</taxon>
        <taxon>Hypocreales</taxon>
        <taxon>Nectriaceae</taxon>
        <taxon>Fusarium</taxon>
        <taxon>Fusarium lateritium species complex</taxon>
    </lineage>
</organism>
<dbReference type="PROSITE" id="PS50157">
    <property type="entry name" value="ZINC_FINGER_C2H2_2"/>
    <property type="match status" value="1"/>
</dbReference>
<dbReference type="AlphaFoldDB" id="A0A8H4TXI6"/>
<feature type="region of interest" description="Disordered" evidence="5">
    <location>
        <begin position="142"/>
        <end position="198"/>
    </location>
</feature>
<dbReference type="EMBL" id="JABEXW010000324">
    <property type="protein sequence ID" value="KAF4965831.1"/>
    <property type="molecule type" value="Genomic_DNA"/>
</dbReference>
<dbReference type="Gene3D" id="3.30.160.60">
    <property type="entry name" value="Classic Zinc Finger"/>
    <property type="match status" value="2"/>
</dbReference>
<reference evidence="7" key="2">
    <citation type="submission" date="2020-05" db="EMBL/GenBank/DDBJ databases">
        <authorList>
            <person name="Kim H.-S."/>
            <person name="Proctor R.H."/>
            <person name="Brown D.W."/>
        </authorList>
    </citation>
    <scope>NUCLEOTIDE SEQUENCE</scope>
    <source>
        <strain evidence="7">NRRL 20472</strain>
    </source>
</reference>
<keyword evidence="3" id="KW-0862">Zinc</keyword>
<evidence type="ECO:0000313" key="8">
    <source>
        <dbReference type="Proteomes" id="UP000622797"/>
    </source>
</evidence>
<keyword evidence="8" id="KW-1185">Reference proteome</keyword>
<dbReference type="InterPro" id="IPR036236">
    <property type="entry name" value="Znf_C2H2_sf"/>
</dbReference>
<feature type="compositionally biased region" description="Basic residues" evidence="5">
    <location>
        <begin position="290"/>
        <end position="303"/>
    </location>
</feature>
<dbReference type="SUPFAM" id="SSF57667">
    <property type="entry name" value="beta-beta-alpha zinc fingers"/>
    <property type="match status" value="1"/>
</dbReference>
<protein>
    <recommendedName>
        <fullName evidence="6">C2H2-type domain-containing protein</fullName>
    </recommendedName>
</protein>
<dbReference type="Proteomes" id="UP000622797">
    <property type="component" value="Unassembled WGS sequence"/>
</dbReference>
<evidence type="ECO:0000313" key="7">
    <source>
        <dbReference type="EMBL" id="KAF4965831.1"/>
    </source>
</evidence>
<accession>A0A8H4TXI6</accession>
<name>A0A8H4TXI6_9HYPO</name>
<feature type="compositionally biased region" description="Low complexity" evidence="5">
    <location>
        <begin position="142"/>
        <end position="152"/>
    </location>
</feature>
<dbReference type="GO" id="GO:0000978">
    <property type="term" value="F:RNA polymerase II cis-regulatory region sequence-specific DNA binding"/>
    <property type="evidence" value="ECO:0007669"/>
    <property type="project" value="TreeGrafter"/>
</dbReference>
<evidence type="ECO:0000256" key="2">
    <source>
        <dbReference type="ARBA" id="ARBA00022771"/>
    </source>
</evidence>
<feature type="region of interest" description="Disordered" evidence="5">
    <location>
        <begin position="282"/>
        <end position="303"/>
    </location>
</feature>